<dbReference type="GO" id="GO:0061630">
    <property type="term" value="F:ubiquitin protein ligase activity"/>
    <property type="evidence" value="ECO:0007669"/>
    <property type="project" value="UniProtKB-EC"/>
</dbReference>
<evidence type="ECO:0000313" key="20">
    <source>
        <dbReference type="Proteomes" id="UP000009168"/>
    </source>
</evidence>
<evidence type="ECO:0000256" key="11">
    <source>
        <dbReference type="ARBA" id="ARBA00022833"/>
    </source>
</evidence>
<dbReference type="KEGG" id="tet:TTHERM_00375100"/>
<evidence type="ECO:0000256" key="13">
    <source>
        <dbReference type="ARBA" id="ARBA00023136"/>
    </source>
</evidence>
<dbReference type="GeneID" id="7838502"/>
<evidence type="ECO:0000256" key="10">
    <source>
        <dbReference type="ARBA" id="ARBA00022786"/>
    </source>
</evidence>
<evidence type="ECO:0000256" key="3">
    <source>
        <dbReference type="ARBA" id="ARBA00004906"/>
    </source>
</evidence>
<dbReference type="GO" id="GO:0008270">
    <property type="term" value="F:zinc ion binding"/>
    <property type="evidence" value="ECO:0007669"/>
    <property type="project" value="UniProtKB-KW"/>
</dbReference>
<keyword evidence="10" id="KW-0833">Ubl conjugation pathway</keyword>
<dbReference type="Gene3D" id="1.20.120.1750">
    <property type="match status" value="1"/>
</dbReference>
<dbReference type="InterPro" id="IPR001841">
    <property type="entry name" value="Znf_RING"/>
</dbReference>
<feature type="domain" description="RING-type" evidence="18">
    <location>
        <begin position="234"/>
        <end position="441"/>
    </location>
</feature>
<evidence type="ECO:0000313" key="19">
    <source>
        <dbReference type="EMBL" id="EAR89393.3"/>
    </source>
</evidence>
<dbReference type="EMBL" id="GG662821">
    <property type="protein sequence ID" value="EAR89393.3"/>
    <property type="molecule type" value="Genomic_DNA"/>
</dbReference>
<dbReference type="AlphaFoldDB" id="I7M0M4"/>
<dbReference type="InterPro" id="IPR031127">
    <property type="entry name" value="E3_UB_ligase_RBR"/>
</dbReference>
<gene>
    <name evidence="19" type="ORF">TTHERM_00375100</name>
</gene>
<dbReference type="PROSITE" id="PS00518">
    <property type="entry name" value="ZF_RING_1"/>
    <property type="match status" value="1"/>
</dbReference>
<keyword evidence="13 16" id="KW-0472">Membrane</keyword>
<keyword evidence="7" id="KW-0479">Metal-binding</keyword>
<proteinExistence type="predicted"/>
<comment type="catalytic activity">
    <reaction evidence="1">
        <text>[E2 ubiquitin-conjugating enzyme]-S-ubiquitinyl-L-cysteine + [acceptor protein]-L-lysine = [E2 ubiquitin-conjugating enzyme]-L-cysteine + [acceptor protein]-N(6)-ubiquitinyl-L-lysine.</text>
        <dbReference type="EC" id="2.3.2.31"/>
    </reaction>
</comment>
<dbReference type="EC" id="2.3.2.31" evidence="4"/>
<feature type="compositionally biased region" description="Polar residues" evidence="15">
    <location>
        <begin position="14"/>
        <end position="25"/>
    </location>
</feature>
<dbReference type="Pfam" id="PF01485">
    <property type="entry name" value="IBR"/>
    <property type="match status" value="1"/>
</dbReference>
<keyword evidence="20" id="KW-1185">Reference proteome</keyword>
<dbReference type="SMART" id="SM00647">
    <property type="entry name" value="IBR"/>
    <property type="match status" value="2"/>
</dbReference>
<dbReference type="Pfam" id="PF00097">
    <property type="entry name" value="zf-C3HC4"/>
    <property type="match status" value="1"/>
</dbReference>
<dbReference type="InterPro" id="IPR013083">
    <property type="entry name" value="Znf_RING/FYVE/PHD"/>
</dbReference>
<keyword evidence="12 16" id="KW-1133">Transmembrane helix</keyword>
<dbReference type="InterPro" id="IPR017907">
    <property type="entry name" value="Znf_RING_CS"/>
</dbReference>
<feature type="region of interest" description="Disordered" evidence="15">
    <location>
        <begin position="1"/>
        <end position="26"/>
    </location>
</feature>
<organism evidence="19 20">
    <name type="scientific">Tetrahymena thermophila (strain SB210)</name>
    <dbReference type="NCBI Taxonomy" id="312017"/>
    <lineage>
        <taxon>Eukaryota</taxon>
        <taxon>Sar</taxon>
        <taxon>Alveolata</taxon>
        <taxon>Ciliophora</taxon>
        <taxon>Intramacronucleata</taxon>
        <taxon>Oligohymenophorea</taxon>
        <taxon>Hymenostomatida</taxon>
        <taxon>Tetrahymenina</taxon>
        <taxon>Tetrahymenidae</taxon>
        <taxon>Tetrahymena</taxon>
    </lineage>
</organism>
<dbReference type="GO" id="GO:0031090">
    <property type="term" value="C:organelle membrane"/>
    <property type="evidence" value="ECO:0007669"/>
    <property type="project" value="UniProtKB-ARBA"/>
</dbReference>
<dbReference type="InterPro" id="IPR044066">
    <property type="entry name" value="TRIAD_supradom"/>
</dbReference>
<evidence type="ECO:0000256" key="7">
    <source>
        <dbReference type="ARBA" id="ARBA00022723"/>
    </source>
</evidence>
<evidence type="ECO:0000256" key="4">
    <source>
        <dbReference type="ARBA" id="ARBA00012251"/>
    </source>
</evidence>
<keyword evidence="5" id="KW-0808">Transferase</keyword>
<comment type="pathway">
    <text evidence="3">Protein modification; protein ubiquitination.</text>
</comment>
<evidence type="ECO:0000259" key="17">
    <source>
        <dbReference type="PROSITE" id="PS50089"/>
    </source>
</evidence>
<dbReference type="CDD" id="cd20336">
    <property type="entry name" value="Rcat_RBR"/>
    <property type="match status" value="1"/>
</dbReference>
<dbReference type="GO" id="GO:0016567">
    <property type="term" value="P:protein ubiquitination"/>
    <property type="evidence" value="ECO:0007669"/>
    <property type="project" value="InterPro"/>
</dbReference>
<evidence type="ECO:0000256" key="15">
    <source>
        <dbReference type="SAM" id="MobiDB-lite"/>
    </source>
</evidence>
<keyword evidence="6 16" id="KW-0812">Transmembrane</keyword>
<keyword evidence="9 14" id="KW-0863">Zinc-finger</keyword>
<dbReference type="SUPFAM" id="SSF57850">
    <property type="entry name" value="RING/U-box"/>
    <property type="match status" value="3"/>
</dbReference>
<dbReference type="Pfam" id="PF22191">
    <property type="entry name" value="IBR_1"/>
    <property type="match status" value="1"/>
</dbReference>
<dbReference type="PROSITE" id="PS50089">
    <property type="entry name" value="ZF_RING_2"/>
    <property type="match status" value="1"/>
</dbReference>
<feature type="domain" description="RING-type" evidence="17">
    <location>
        <begin position="238"/>
        <end position="284"/>
    </location>
</feature>
<evidence type="ECO:0000256" key="14">
    <source>
        <dbReference type="PROSITE-ProRule" id="PRU00175"/>
    </source>
</evidence>
<evidence type="ECO:0000256" key="16">
    <source>
        <dbReference type="SAM" id="Phobius"/>
    </source>
</evidence>
<evidence type="ECO:0000256" key="2">
    <source>
        <dbReference type="ARBA" id="ARBA00004167"/>
    </source>
</evidence>
<evidence type="ECO:0000256" key="1">
    <source>
        <dbReference type="ARBA" id="ARBA00001798"/>
    </source>
</evidence>
<dbReference type="Gene3D" id="3.30.40.10">
    <property type="entry name" value="Zinc/RING finger domain, C3HC4 (zinc finger)"/>
    <property type="match status" value="1"/>
</dbReference>
<dbReference type="FunFam" id="3.30.40.10:FF:000051">
    <property type="entry name" value="RBR-type E3 ubiquitin transferase"/>
    <property type="match status" value="1"/>
</dbReference>
<evidence type="ECO:0000259" key="18">
    <source>
        <dbReference type="PROSITE" id="PS51873"/>
    </source>
</evidence>
<dbReference type="InParanoid" id="I7M0M4"/>
<name>I7M0M4_TETTS</name>
<feature type="transmembrane region" description="Helical" evidence="16">
    <location>
        <begin position="460"/>
        <end position="485"/>
    </location>
</feature>
<evidence type="ECO:0000256" key="9">
    <source>
        <dbReference type="ARBA" id="ARBA00022771"/>
    </source>
</evidence>
<reference evidence="20" key="1">
    <citation type="journal article" date="2006" name="PLoS Biol.">
        <title>Macronuclear genome sequence of the ciliate Tetrahymena thermophila, a model eukaryote.</title>
        <authorList>
            <person name="Eisen J.A."/>
            <person name="Coyne R.S."/>
            <person name="Wu M."/>
            <person name="Wu D."/>
            <person name="Thiagarajan M."/>
            <person name="Wortman J.R."/>
            <person name="Badger J.H."/>
            <person name="Ren Q."/>
            <person name="Amedeo P."/>
            <person name="Jones K.M."/>
            <person name="Tallon L.J."/>
            <person name="Delcher A.L."/>
            <person name="Salzberg S.L."/>
            <person name="Silva J.C."/>
            <person name="Haas B.J."/>
            <person name="Majoros W.H."/>
            <person name="Farzad M."/>
            <person name="Carlton J.M."/>
            <person name="Smith R.K. Jr."/>
            <person name="Garg J."/>
            <person name="Pearlman R.E."/>
            <person name="Karrer K.M."/>
            <person name="Sun L."/>
            <person name="Manning G."/>
            <person name="Elde N.C."/>
            <person name="Turkewitz A.P."/>
            <person name="Asai D.J."/>
            <person name="Wilkes D.E."/>
            <person name="Wang Y."/>
            <person name="Cai H."/>
            <person name="Collins K."/>
            <person name="Stewart B.A."/>
            <person name="Lee S.R."/>
            <person name="Wilamowska K."/>
            <person name="Weinberg Z."/>
            <person name="Ruzzo W.L."/>
            <person name="Wloga D."/>
            <person name="Gaertig J."/>
            <person name="Frankel J."/>
            <person name="Tsao C.-C."/>
            <person name="Gorovsky M.A."/>
            <person name="Keeling P.J."/>
            <person name="Waller R.F."/>
            <person name="Patron N.J."/>
            <person name="Cherry J.M."/>
            <person name="Stover N.A."/>
            <person name="Krieger C.J."/>
            <person name="del Toro C."/>
            <person name="Ryder H.F."/>
            <person name="Williamson S.C."/>
            <person name="Barbeau R.A."/>
            <person name="Hamilton E.P."/>
            <person name="Orias E."/>
        </authorList>
    </citation>
    <scope>NUCLEOTIDE SEQUENCE [LARGE SCALE GENOMIC DNA]</scope>
    <source>
        <strain evidence="20">SB210</strain>
    </source>
</reference>
<feature type="compositionally biased region" description="Acidic residues" evidence="15">
    <location>
        <begin position="1"/>
        <end position="11"/>
    </location>
</feature>
<dbReference type="PROSITE" id="PS51873">
    <property type="entry name" value="TRIAD"/>
    <property type="match status" value="1"/>
</dbReference>
<dbReference type="eggNOG" id="KOG1815">
    <property type="taxonomic scope" value="Eukaryota"/>
</dbReference>
<keyword evidence="11" id="KW-0862">Zinc</keyword>
<sequence>MEDQPNEEDKENQEIQFGQQSQQPVLTDKVRSLSQGNIYDKNQKSNQENITILSQSNIFERDEEEEIKQNIFYHENQDDTIFKKKWAFNQLQKMGFDENNIIFCLERTENIQNLSKFEILEIAANNIPDEMQIFEINENMQDIRNIIDKAKEIYQFGMDKLVEWYHKSNQHYIYSQNDLSSSNKRVQKFKDRRTQSSCLHNHNYENDQSIVKINLNKDLFGSSLIVSSENTQQQVLECAICCQEYTISKKRPLLNCDHQFCSDCLKQYILNKINCCQVLHILCPQEGCDQEYNEKQIGEILNDDYQKERYIKFKQRQQLQLDPDIRWCIRPGCNNAIKGQKNDPKLKCSECNMMICYFCTNQWHEGQTCEQAIDQEYNQMAKNFKVKYCPQCKTKIQKNDGCNHMTCTRCNYEFCWLCTKQYRAGHYSSLNFRGCPGLMYSHRIPPCFKLLVFMKIFFKYFGFLLLGGITLALLPLILVLLSISVPNIIYFMIKKDYYLYTNCCSEIFKVFILIIIGLCTFPINFVMAIFPGSVVLIVLCITG</sequence>
<dbReference type="OrthoDB" id="312931at2759"/>
<dbReference type="STRING" id="312017.I7M0M4"/>
<dbReference type="RefSeq" id="XP_001009638.3">
    <property type="nucleotide sequence ID" value="XM_001009638.3"/>
</dbReference>
<dbReference type="Proteomes" id="UP000009168">
    <property type="component" value="Unassembled WGS sequence"/>
</dbReference>
<evidence type="ECO:0000256" key="6">
    <source>
        <dbReference type="ARBA" id="ARBA00022692"/>
    </source>
</evidence>
<dbReference type="GO" id="GO:0005737">
    <property type="term" value="C:cytoplasm"/>
    <property type="evidence" value="ECO:0007669"/>
    <property type="project" value="UniProtKB-ARBA"/>
</dbReference>
<comment type="subcellular location">
    <subcellularLocation>
        <location evidence="2">Membrane</location>
        <topology evidence="2">Single-pass membrane protein</topology>
    </subcellularLocation>
</comment>
<accession>I7M0M4</accession>
<dbReference type="PANTHER" id="PTHR11685">
    <property type="entry name" value="RBR FAMILY RING FINGER AND IBR DOMAIN-CONTAINING"/>
    <property type="match status" value="1"/>
</dbReference>
<dbReference type="InterPro" id="IPR018957">
    <property type="entry name" value="Znf_C3HC4_RING-type"/>
</dbReference>
<keyword evidence="8" id="KW-0677">Repeat</keyword>
<protein>
    <recommendedName>
        <fullName evidence="4">RBR-type E3 ubiquitin transferase</fullName>
        <ecNumber evidence="4">2.3.2.31</ecNumber>
    </recommendedName>
</protein>
<evidence type="ECO:0000256" key="8">
    <source>
        <dbReference type="ARBA" id="ARBA00022737"/>
    </source>
</evidence>
<dbReference type="SMART" id="SM00184">
    <property type="entry name" value="RING"/>
    <property type="match status" value="2"/>
</dbReference>
<dbReference type="InterPro" id="IPR002867">
    <property type="entry name" value="IBR_dom"/>
</dbReference>
<evidence type="ECO:0000256" key="5">
    <source>
        <dbReference type="ARBA" id="ARBA00022679"/>
    </source>
</evidence>
<evidence type="ECO:0000256" key="12">
    <source>
        <dbReference type="ARBA" id="ARBA00022989"/>
    </source>
</evidence>